<reference evidence="2 3" key="1">
    <citation type="submission" date="2024-02" db="EMBL/GenBank/DDBJ databases">
        <authorList>
            <person name="Vignale AGUSTIN F."/>
            <person name="Sosa J E."/>
            <person name="Modenutti C."/>
        </authorList>
    </citation>
    <scope>NUCLEOTIDE SEQUENCE [LARGE SCALE GENOMIC DNA]</scope>
</reference>
<keyword evidence="3" id="KW-1185">Reference proteome</keyword>
<evidence type="ECO:0008006" key="4">
    <source>
        <dbReference type="Google" id="ProtNLM"/>
    </source>
</evidence>
<feature type="region of interest" description="Disordered" evidence="1">
    <location>
        <begin position="82"/>
        <end position="171"/>
    </location>
</feature>
<feature type="compositionally biased region" description="Basic and acidic residues" evidence="1">
    <location>
        <begin position="107"/>
        <end position="120"/>
    </location>
</feature>
<dbReference type="PANTHER" id="PTHR35098">
    <property type="entry name" value="EXPRESSED PROTEIN"/>
    <property type="match status" value="1"/>
</dbReference>
<evidence type="ECO:0000313" key="2">
    <source>
        <dbReference type="EMBL" id="CAK9186164.1"/>
    </source>
</evidence>
<proteinExistence type="predicted"/>
<sequence length="181" mass="18921">MDSDSQNKKEHPIPSSSDLFSSAKLLAEAAQTSLSDGYDKVDKSKVAGAASDILDAASRYGKFEDKAFGGYVEKANSYLHQYESSNPTTTKPGSKLPTTTTTTTTDAADKTSKSEEDGGDKSGGGYGGYVKMAEGFLKPGSKPPTTTTDAADKTSKSEEDGGDKSGGGYGNYVKMAEGFFK</sequence>
<dbReference type="AlphaFoldDB" id="A0ABC8UYR1"/>
<dbReference type="EMBL" id="CAUOFW020009502">
    <property type="protein sequence ID" value="CAK9186164.1"/>
    <property type="molecule type" value="Genomic_DNA"/>
</dbReference>
<gene>
    <name evidence="2" type="ORF">ILEXP_LOCUS56645</name>
</gene>
<accession>A0ABC8UYR1</accession>
<protein>
    <recommendedName>
        <fullName evidence="4">Nodulin-related protein 1</fullName>
    </recommendedName>
</protein>
<dbReference type="Proteomes" id="UP001642360">
    <property type="component" value="Unassembled WGS sequence"/>
</dbReference>
<feature type="compositionally biased region" description="Basic and acidic residues" evidence="1">
    <location>
        <begin position="150"/>
        <end position="163"/>
    </location>
</feature>
<name>A0ABC8UYR1_9AQUA</name>
<organism evidence="2 3">
    <name type="scientific">Ilex paraguariensis</name>
    <name type="common">yerba mate</name>
    <dbReference type="NCBI Taxonomy" id="185542"/>
    <lineage>
        <taxon>Eukaryota</taxon>
        <taxon>Viridiplantae</taxon>
        <taxon>Streptophyta</taxon>
        <taxon>Embryophyta</taxon>
        <taxon>Tracheophyta</taxon>
        <taxon>Spermatophyta</taxon>
        <taxon>Magnoliopsida</taxon>
        <taxon>eudicotyledons</taxon>
        <taxon>Gunneridae</taxon>
        <taxon>Pentapetalae</taxon>
        <taxon>asterids</taxon>
        <taxon>campanulids</taxon>
        <taxon>Aquifoliales</taxon>
        <taxon>Aquifoliaceae</taxon>
        <taxon>Ilex</taxon>
    </lineage>
</organism>
<evidence type="ECO:0000256" key="1">
    <source>
        <dbReference type="SAM" id="MobiDB-lite"/>
    </source>
</evidence>
<comment type="caution">
    <text evidence="2">The sequence shown here is derived from an EMBL/GenBank/DDBJ whole genome shotgun (WGS) entry which is preliminary data.</text>
</comment>
<feature type="compositionally biased region" description="Low complexity" evidence="1">
    <location>
        <begin position="88"/>
        <end position="106"/>
    </location>
</feature>
<dbReference type="PANTHER" id="PTHR35098:SF1">
    <property type="entry name" value="NODULIN-RELATED PROTEIN 2"/>
    <property type="match status" value="1"/>
</dbReference>
<evidence type="ECO:0000313" key="3">
    <source>
        <dbReference type="Proteomes" id="UP001642360"/>
    </source>
</evidence>
<dbReference type="InterPro" id="IPR040294">
    <property type="entry name" value="Nodulin-rel_1/2"/>
</dbReference>